<reference evidence="1 2" key="1">
    <citation type="submission" date="2015-01" db="EMBL/GenBank/DDBJ databases">
        <authorList>
            <person name="Xiang T."/>
            <person name="Song Y."/>
            <person name="Huang L."/>
            <person name="Wang B."/>
            <person name="Wu P."/>
        </authorList>
    </citation>
    <scope>NUCLEOTIDE SEQUENCE [LARGE SCALE GENOMIC DNA]</scope>
    <source>
        <strain evidence="1 2">Cc12</strain>
    </source>
</reference>
<sequence length="557" mass="63722">MLRKYFSAILLFLLVSVLVQCARRGSPTGGPKDETPPVLLEVQPKSGATHFNAKKIRFVFDELVVAKDIRKQLIISPPLENFPEISPISASRWIDVKITDTLKPNTTYVFNFGNSIQDYNEGNAFPFLKYVFSTGAFIDSLSVRGETQDAIKPKPDNFVSVMLYPYDENYKDSLVFKQKPMYIANTLDSLKSFEINNVKEGKYMLIALKDKNNNYLFDPKEDKIGFLENPISVQNDSLFHTLTLFKQIPDFKPARPFQAADNRIVFGYEGKADSIEIKPIAPVSQDFKYIITKEPKKDSLNLWFTPKQKDSLVFTFARGQKIDTFKIRLKETKADSLKLSSKYSSTLPIGKYFGWSSNTPIVKTDSTKIRVMNKDSVFIPFKTKLEQNGLEFLLIFENQHNQEYSITALPEAITDFFGQPNDTLQQRVKTSKVEELSTLKVTINASLHFPIVMELTDEKGVNVEKQIFANKAQPEYVFSNVNPGKYKMRIIEDQNNNKQWDTGNFLKRIQPEKIIYHPKLIELRANWEVQEIFTIESSGTENPKPILDNQNGATDGR</sequence>
<dbReference type="EMBL" id="CDOE01000049">
    <property type="protein sequence ID" value="CEN34409.1"/>
    <property type="molecule type" value="Genomic_DNA"/>
</dbReference>
<gene>
    <name evidence="1" type="ORF">CCAN12_530017</name>
</gene>
<dbReference type="Pfam" id="PF13205">
    <property type="entry name" value="Big_5"/>
    <property type="match status" value="1"/>
</dbReference>
<dbReference type="GeneID" id="69581074"/>
<evidence type="ECO:0000313" key="1">
    <source>
        <dbReference type="EMBL" id="CEN34409.1"/>
    </source>
</evidence>
<name>A0A0B7H789_9FLAO</name>
<evidence type="ECO:0000313" key="2">
    <source>
        <dbReference type="Proteomes" id="UP000044026"/>
    </source>
</evidence>
<dbReference type="AlphaFoldDB" id="A0A0B7H789"/>
<proteinExistence type="predicted"/>
<dbReference type="InterPro" id="IPR032812">
    <property type="entry name" value="SbsA_Ig"/>
</dbReference>
<dbReference type="RefSeq" id="WP_041999468.1">
    <property type="nucleotide sequence ID" value="NZ_CP022382.1"/>
</dbReference>
<protein>
    <submittedName>
        <fullName evidence="1">Uncharacterized protein</fullName>
    </submittedName>
</protein>
<organism evidence="1 2">
    <name type="scientific">Capnocytophaga canimorsus</name>
    <dbReference type="NCBI Taxonomy" id="28188"/>
    <lineage>
        <taxon>Bacteria</taxon>
        <taxon>Pseudomonadati</taxon>
        <taxon>Bacteroidota</taxon>
        <taxon>Flavobacteriia</taxon>
        <taxon>Flavobacteriales</taxon>
        <taxon>Flavobacteriaceae</taxon>
        <taxon>Capnocytophaga</taxon>
    </lineage>
</organism>
<dbReference type="Proteomes" id="UP000044026">
    <property type="component" value="Unassembled WGS sequence"/>
</dbReference>
<accession>A0A0B7H789</accession>